<gene>
    <name evidence="1" type="ORF">E2C01_009979</name>
</gene>
<organism evidence="1 2">
    <name type="scientific">Portunus trituberculatus</name>
    <name type="common">Swimming crab</name>
    <name type="synonym">Neptunus trituberculatus</name>
    <dbReference type="NCBI Taxonomy" id="210409"/>
    <lineage>
        <taxon>Eukaryota</taxon>
        <taxon>Metazoa</taxon>
        <taxon>Ecdysozoa</taxon>
        <taxon>Arthropoda</taxon>
        <taxon>Crustacea</taxon>
        <taxon>Multicrustacea</taxon>
        <taxon>Malacostraca</taxon>
        <taxon>Eumalacostraca</taxon>
        <taxon>Eucarida</taxon>
        <taxon>Decapoda</taxon>
        <taxon>Pleocyemata</taxon>
        <taxon>Brachyura</taxon>
        <taxon>Eubrachyura</taxon>
        <taxon>Portunoidea</taxon>
        <taxon>Portunidae</taxon>
        <taxon>Portuninae</taxon>
        <taxon>Portunus</taxon>
    </lineage>
</organism>
<sequence>MQINLFSTETYFYLGICLGLDHFIDIRNGLWRAKI</sequence>
<name>A0A5B7D758_PORTR</name>
<accession>A0A5B7D758</accession>
<proteinExistence type="predicted"/>
<dbReference type="AlphaFoldDB" id="A0A5B7D758"/>
<dbReference type="EMBL" id="VSRR010000561">
    <property type="protein sequence ID" value="MPC17132.1"/>
    <property type="molecule type" value="Genomic_DNA"/>
</dbReference>
<protein>
    <submittedName>
        <fullName evidence="1">Uncharacterized protein</fullName>
    </submittedName>
</protein>
<evidence type="ECO:0000313" key="2">
    <source>
        <dbReference type="Proteomes" id="UP000324222"/>
    </source>
</evidence>
<keyword evidence="2" id="KW-1185">Reference proteome</keyword>
<reference evidence="1 2" key="1">
    <citation type="submission" date="2019-05" db="EMBL/GenBank/DDBJ databases">
        <title>Another draft genome of Portunus trituberculatus and its Hox gene families provides insights of decapod evolution.</title>
        <authorList>
            <person name="Jeong J.-H."/>
            <person name="Song I."/>
            <person name="Kim S."/>
            <person name="Choi T."/>
            <person name="Kim D."/>
            <person name="Ryu S."/>
            <person name="Kim W."/>
        </authorList>
    </citation>
    <scope>NUCLEOTIDE SEQUENCE [LARGE SCALE GENOMIC DNA]</scope>
    <source>
        <tissue evidence="1">Muscle</tissue>
    </source>
</reference>
<comment type="caution">
    <text evidence="1">The sequence shown here is derived from an EMBL/GenBank/DDBJ whole genome shotgun (WGS) entry which is preliminary data.</text>
</comment>
<dbReference type="Proteomes" id="UP000324222">
    <property type="component" value="Unassembled WGS sequence"/>
</dbReference>
<evidence type="ECO:0000313" key="1">
    <source>
        <dbReference type="EMBL" id="MPC17132.1"/>
    </source>
</evidence>